<evidence type="ECO:0000313" key="4">
    <source>
        <dbReference type="Proteomes" id="UP000198779"/>
    </source>
</evidence>
<accession>A0A1G8A1P8</accession>
<dbReference type="GO" id="GO:0008237">
    <property type="term" value="F:metallopeptidase activity"/>
    <property type="evidence" value="ECO:0007669"/>
    <property type="project" value="UniProtKB-KW"/>
</dbReference>
<feature type="chain" id="PRO_5011597536" evidence="1">
    <location>
        <begin position="22"/>
        <end position="493"/>
    </location>
</feature>
<evidence type="ECO:0000259" key="2">
    <source>
        <dbReference type="Pfam" id="PF05547"/>
    </source>
</evidence>
<keyword evidence="3" id="KW-0378">Hydrolase</keyword>
<feature type="domain" description="Peptidase M6-like" evidence="2">
    <location>
        <begin position="88"/>
        <end position="296"/>
    </location>
</feature>
<dbReference type="Pfam" id="PF05547">
    <property type="entry name" value="Peptidase_M6"/>
    <property type="match status" value="1"/>
</dbReference>
<dbReference type="EMBL" id="FNCQ01000018">
    <property type="protein sequence ID" value="SDH14905.1"/>
    <property type="molecule type" value="Genomic_DNA"/>
</dbReference>
<protein>
    <submittedName>
        <fullName evidence="3">M6 family metalloprotease domain-containing protein</fullName>
    </submittedName>
</protein>
<name>A0A1G8A1P8_9BACT</name>
<dbReference type="Proteomes" id="UP000198779">
    <property type="component" value="Unassembled WGS sequence"/>
</dbReference>
<proteinExistence type="predicted"/>
<reference evidence="4" key="1">
    <citation type="submission" date="2016-10" db="EMBL/GenBank/DDBJ databases">
        <authorList>
            <person name="Varghese N."/>
            <person name="Submissions S."/>
        </authorList>
    </citation>
    <scope>NUCLEOTIDE SEQUENCE [LARGE SCALE GENOMIC DNA]</scope>
    <source>
        <strain evidence="4">BP1-148</strain>
    </source>
</reference>
<keyword evidence="3" id="KW-0645">Protease</keyword>
<dbReference type="NCBIfam" id="TIGR03296">
    <property type="entry name" value="M6dom_TIGR03296"/>
    <property type="match status" value="1"/>
</dbReference>
<dbReference type="AlphaFoldDB" id="A0A1G8A1P8"/>
<dbReference type="STRING" id="645274.SAMN04487901_11817"/>
<dbReference type="PANTHER" id="PTHR41775">
    <property type="entry name" value="SECRETED PROTEIN-RELATED"/>
    <property type="match status" value="1"/>
</dbReference>
<evidence type="ECO:0000313" key="3">
    <source>
        <dbReference type="EMBL" id="SDH14905.1"/>
    </source>
</evidence>
<keyword evidence="4" id="KW-1185">Reference proteome</keyword>
<evidence type="ECO:0000256" key="1">
    <source>
        <dbReference type="SAM" id="SignalP"/>
    </source>
</evidence>
<organism evidence="3 4">
    <name type="scientific">Prevotella communis</name>
    <dbReference type="NCBI Taxonomy" id="2913614"/>
    <lineage>
        <taxon>Bacteria</taxon>
        <taxon>Pseudomonadati</taxon>
        <taxon>Bacteroidota</taxon>
        <taxon>Bacteroidia</taxon>
        <taxon>Bacteroidales</taxon>
        <taxon>Prevotellaceae</taxon>
        <taxon>Prevotella</taxon>
    </lineage>
</organism>
<dbReference type="PANTHER" id="PTHR41775:SF1">
    <property type="entry name" value="PEPTIDASE M6-LIKE DOMAIN-CONTAINING PROTEIN"/>
    <property type="match status" value="1"/>
</dbReference>
<keyword evidence="3" id="KW-0482">Metalloprotease</keyword>
<keyword evidence="1" id="KW-0732">Signal</keyword>
<feature type="signal peptide" evidence="1">
    <location>
        <begin position="1"/>
        <end position="21"/>
    </location>
</feature>
<dbReference type="GO" id="GO:0006508">
    <property type="term" value="P:proteolysis"/>
    <property type="evidence" value="ECO:0007669"/>
    <property type="project" value="UniProtKB-KW"/>
</dbReference>
<dbReference type="InterPro" id="IPR008757">
    <property type="entry name" value="Peptidase_M6-like_domain"/>
</dbReference>
<gene>
    <name evidence="3" type="ORF">SAMN04487901_11817</name>
</gene>
<sequence>MKHIRLLLLCMMLLCMITAVAQEIVSSRVCRRGTPREQSSLFRRTDDKQRIPGGDYYHGERHQLTILVNFNDRQFQDGQSAALEKWNKIFNAENYHEGSFVGSVHDYFMDQSYGKFNLVFDLEFIQVSGNAERYASNKYDDENSQFLVDDIVDELKKRDIDWAKYDWNDDGYINQLLIVYPGYGMNESKNSNLIWPHQWWMSEHLKDGKRGSYRNALTVSAGDKNYQIDCYCALNELSAREGYSPFGTICHEYTHCFGLPDFYSGSVKGLVGNWDLMGSGNYNGKGYVPAGFSAHERWLMGWVTPIELKKATTVRDIPALAEEGRAYLIRNEGCENEYYIIENRQPIGWDAEIPGSGILVFHIDYDPSLWTSTTASPNSYFVRRYELFYANNSASLFSDWAYPYGETNQLTNTSTPAAKLNNLNIDGSRLMSKPITDMTVTGGLASFSFSMPSTTGVGELIAETAPEVLCRLGMVDVVRDAQGHVRKKISARR</sequence>